<feature type="chain" id="PRO_5046666584" evidence="2">
    <location>
        <begin position="24"/>
        <end position="325"/>
    </location>
</feature>
<comment type="caution">
    <text evidence="3">The sequence shown here is derived from an EMBL/GenBank/DDBJ whole genome shotgun (WGS) entry which is preliminary data.</text>
</comment>
<evidence type="ECO:0000313" key="3">
    <source>
        <dbReference type="EMBL" id="MBO0953051.1"/>
    </source>
</evidence>
<dbReference type="PANTHER" id="PTHR22946">
    <property type="entry name" value="DIENELACTONE HYDROLASE DOMAIN-CONTAINING PROTEIN-RELATED"/>
    <property type="match status" value="1"/>
</dbReference>
<gene>
    <name evidence="3" type="ORF">J2I46_31045</name>
</gene>
<reference evidence="3 4" key="1">
    <citation type="submission" date="2021-03" db="EMBL/GenBank/DDBJ databases">
        <title>Fibrella sp. HMF5405 genome sequencing and assembly.</title>
        <authorList>
            <person name="Kang H."/>
            <person name="Kim H."/>
            <person name="Bae S."/>
            <person name="Joh K."/>
        </authorList>
    </citation>
    <scope>NUCLEOTIDE SEQUENCE [LARGE SCALE GENOMIC DNA]</scope>
    <source>
        <strain evidence="3 4">HMF5405</strain>
    </source>
</reference>
<evidence type="ECO:0000256" key="1">
    <source>
        <dbReference type="SAM" id="MobiDB-lite"/>
    </source>
</evidence>
<keyword evidence="2" id="KW-0732">Signal</keyword>
<evidence type="ECO:0000313" key="4">
    <source>
        <dbReference type="Proteomes" id="UP000664628"/>
    </source>
</evidence>
<evidence type="ECO:0000256" key="2">
    <source>
        <dbReference type="SAM" id="SignalP"/>
    </source>
</evidence>
<dbReference type="EMBL" id="JAFMYW010000019">
    <property type="protein sequence ID" value="MBO0953051.1"/>
    <property type="molecule type" value="Genomic_DNA"/>
</dbReference>
<protein>
    <submittedName>
        <fullName evidence="3">Uncharacterized protein</fullName>
    </submittedName>
</protein>
<feature type="region of interest" description="Disordered" evidence="1">
    <location>
        <begin position="303"/>
        <end position="325"/>
    </location>
</feature>
<name>A0ABS3JSS2_9BACT</name>
<feature type="signal peptide" evidence="2">
    <location>
        <begin position="1"/>
        <end position="23"/>
    </location>
</feature>
<keyword evidence="4" id="KW-1185">Reference proteome</keyword>
<dbReference type="InterPro" id="IPR029058">
    <property type="entry name" value="AB_hydrolase_fold"/>
</dbReference>
<organism evidence="3 4">
    <name type="scientific">Fibrella forsythiae</name>
    <dbReference type="NCBI Taxonomy" id="2817061"/>
    <lineage>
        <taxon>Bacteria</taxon>
        <taxon>Pseudomonadati</taxon>
        <taxon>Bacteroidota</taxon>
        <taxon>Cytophagia</taxon>
        <taxon>Cytophagales</taxon>
        <taxon>Spirosomataceae</taxon>
        <taxon>Fibrella</taxon>
    </lineage>
</organism>
<dbReference type="SUPFAM" id="SSF53474">
    <property type="entry name" value="alpha/beta-Hydrolases"/>
    <property type="match status" value="1"/>
</dbReference>
<proteinExistence type="predicted"/>
<sequence length="325" mass="35160">MKLSHYLLLYCLGFILAWQSAPAQIHAAQEQLPLHLFTYDKTLPLAYHDSLMDTQQGVRIYQIAYASPLKGQVTGLLFVPPGPGPFPGILLQHGAPGSALAQTPRGLYLARHGAVVLATNAPFAQRGGDPLQFTLADSVDQVRYIINLQRAVDLLLRRPDIDTSRLGYVGRSYSGSMGVLLAGIERRIKTYVLAVADGGFVSHFSSTTALTGDQLSLEGPARKRWLAAQLPIEPIRFIHRTPGAGLLLQSARQDEAVAAADAEALHRAAPAGTLIKWYDAGHRLNAQAYLDQLAWFHQQLGTRAAGPGDEQGPAFPAPPSAQKRP</sequence>
<dbReference type="InterPro" id="IPR050261">
    <property type="entry name" value="FrsA_esterase"/>
</dbReference>
<dbReference type="RefSeq" id="WP_207333003.1">
    <property type="nucleotide sequence ID" value="NZ_JAFMYW010000019.1"/>
</dbReference>
<dbReference type="Gene3D" id="3.40.50.1820">
    <property type="entry name" value="alpha/beta hydrolase"/>
    <property type="match status" value="1"/>
</dbReference>
<dbReference type="Proteomes" id="UP000664628">
    <property type="component" value="Unassembled WGS sequence"/>
</dbReference>
<accession>A0ABS3JSS2</accession>